<organism evidence="1">
    <name type="scientific">viral metagenome</name>
    <dbReference type="NCBI Taxonomy" id="1070528"/>
    <lineage>
        <taxon>unclassified sequences</taxon>
        <taxon>metagenomes</taxon>
        <taxon>organismal metagenomes</taxon>
    </lineage>
</organism>
<accession>A0A6C0I3Q4</accession>
<dbReference type="AlphaFoldDB" id="A0A6C0I3Q4"/>
<sequence length="152" mass="18153">MITLLDLSLQYVKVKREDHRLGNRYWVKKTYGPPYVTNLFYAKLENIHVDDRITYKNISVSNYYFTDYCEKAIISDHNDTSIVANDPYDAPFAYYSEEHPFFRSVELFELRRMANDLQRNIAQFHFNKVIFEVERATRIPHQVLKVEVASFL</sequence>
<evidence type="ECO:0000313" key="1">
    <source>
        <dbReference type="EMBL" id="QHT87220.1"/>
    </source>
</evidence>
<dbReference type="EMBL" id="MN740085">
    <property type="protein sequence ID" value="QHT87220.1"/>
    <property type="molecule type" value="Genomic_DNA"/>
</dbReference>
<proteinExistence type="predicted"/>
<reference evidence="1" key="1">
    <citation type="journal article" date="2020" name="Nature">
        <title>Giant virus diversity and host interactions through global metagenomics.</title>
        <authorList>
            <person name="Schulz F."/>
            <person name="Roux S."/>
            <person name="Paez-Espino D."/>
            <person name="Jungbluth S."/>
            <person name="Walsh D.A."/>
            <person name="Denef V.J."/>
            <person name="McMahon K.D."/>
            <person name="Konstantinidis K.T."/>
            <person name="Eloe-Fadrosh E.A."/>
            <person name="Kyrpides N.C."/>
            <person name="Woyke T."/>
        </authorList>
    </citation>
    <scope>NUCLEOTIDE SEQUENCE</scope>
    <source>
        <strain evidence="1">GVMAG-M-3300023184-190</strain>
    </source>
</reference>
<protein>
    <submittedName>
        <fullName evidence="1">Uncharacterized protein</fullName>
    </submittedName>
</protein>
<name>A0A6C0I3Q4_9ZZZZ</name>